<gene>
    <name evidence="2" type="ORF">ACA29_02825</name>
</gene>
<dbReference type="AlphaFoldDB" id="A0A0Q9Y7I5"/>
<reference evidence="2 3" key="1">
    <citation type="submission" date="2015-06" db="EMBL/GenBank/DDBJ databases">
        <title>Genome sequencing project of Bacillus galactosidilyticus PL133.</title>
        <authorList>
            <person name="Gaiero J."/>
            <person name="Nicol R."/>
            <person name="Habash M."/>
        </authorList>
    </citation>
    <scope>NUCLEOTIDE SEQUENCE [LARGE SCALE GENOMIC DNA]</scope>
    <source>
        <strain evidence="2 3">PL133</strain>
    </source>
</reference>
<feature type="transmembrane region" description="Helical" evidence="1">
    <location>
        <begin position="71"/>
        <end position="93"/>
    </location>
</feature>
<proteinExistence type="predicted"/>
<keyword evidence="1" id="KW-0472">Membrane</keyword>
<name>A0A0Q9Y7I5_9BACI</name>
<feature type="transmembrane region" description="Helical" evidence="1">
    <location>
        <begin position="43"/>
        <end position="65"/>
    </location>
</feature>
<evidence type="ECO:0000256" key="1">
    <source>
        <dbReference type="SAM" id="Phobius"/>
    </source>
</evidence>
<accession>A0A0Q9Y7I5</accession>
<organism evidence="2 3">
    <name type="scientific">Lederbergia galactosidilytica</name>
    <dbReference type="NCBI Taxonomy" id="217031"/>
    <lineage>
        <taxon>Bacteria</taxon>
        <taxon>Bacillati</taxon>
        <taxon>Bacillota</taxon>
        <taxon>Bacilli</taxon>
        <taxon>Bacillales</taxon>
        <taxon>Bacillaceae</taxon>
        <taxon>Lederbergia</taxon>
    </lineage>
</organism>
<dbReference type="Proteomes" id="UP000053881">
    <property type="component" value="Unassembled WGS sequence"/>
</dbReference>
<sequence>MMLTLEETYKAVLLKNMFDEELEIWNEKKEEFLLKGIVRNNTILRIALLTMGISAVIFFLLNSIVRPVRELIIWYPLFFFMGGCVALVVMFFFPCLQRGEETGKCSKRCLQRGEETGKCSKRKNTIVIS</sequence>
<keyword evidence="1" id="KW-1133">Transmembrane helix</keyword>
<protein>
    <submittedName>
        <fullName evidence="2">Uncharacterized protein</fullName>
    </submittedName>
</protein>
<dbReference type="PATRIC" id="fig|217031.4.peg.947"/>
<dbReference type="EMBL" id="LGPB01000026">
    <property type="protein sequence ID" value="KRG16832.1"/>
    <property type="molecule type" value="Genomic_DNA"/>
</dbReference>
<keyword evidence="1" id="KW-0812">Transmembrane</keyword>
<evidence type="ECO:0000313" key="3">
    <source>
        <dbReference type="Proteomes" id="UP000053881"/>
    </source>
</evidence>
<comment type="caution">
    <text evidence="2">The sequence shown here is derived from an EMBL/GenBank/DDBJ whole genome shotgun (WGS) entry which is preliminary data.</text>
</comment>
<evidence type="ECO:0000313" key="2">
    <source>
        <dbReference type="EMBL" id="KRG16832.1"/>
    </source>
</evidence>